<dbReference type="EMBL" id="ML995812">
    <property type="protein sequence ID" value="KAF2773152.1"/>
    <property type="molecule type" value="Genomic_DNA"/>
</dbReference>
<gene>
    <name evidence="6" type="ORF">EJ03DRAFT_324199</name>
</gene>
<dbReference type="SUPFAM" id="SSF53474">
    <property type="entry name" value="alpha/beta-Hydrolases"/>
    <property type="match status" value="1"/>
</dbReference>
<dbReference type="GO" id="GO:0097176">
    <property type="term" value="P:epoxide metabolic process"/>
    <property type="evidence" value="ECO:0007669"/>
    <property type="project" value="TreeGrafter"/>
</dbReference>
<evidence type="ECO:0000256" key="1">
    <source>
        <dbReference type="ARBA" id="ARBA00010088"/>
    </source>
</evidence>
<dbReference type="PANTHER" id="PTHR21661:SF39">
    <property type="entry name" value="HYDROLASE, PUTATIVE (AFU_ORTHOLOGUE AFUA_3G08960)-RELATED"/>
    <property type="match status" value="1"/>
</dbReference>
<dbReference type="OrthoDB" id="7130006at2759"/>
<dbReference type="AlphaFoldDB" id="A0A6G1LKR0"/>
<dbReference type="Proteomes" id="UP000799436">
    <property type="component" value="Unassembled WGS sequence"/>
</dbReference>
<dbReference type="Gene3D" id="3.40.50.1820">
    <property type="entry name" value="alpha/beta hydrolase"/>
    <property type="match status" value="1"/>
</dbReference>
<comment type="similarity">
    <text evidence="1">Belongs to the peptidase S33 family.</text>
</comment>
<evidence type="ECO:0000259" key="5">
    <source>
        <dbReference type="Pfam" id="PF06441"/>
    </source>
</evidence>
<keyword evidence="7" id="KW-1185">Reference proteome</keyword>
<accession>A0A6G1LKR0</accession>
<protein>
    <submittedName>
        <fullName evidence="6">Alpha/beta-hydrolase</fullName>
    </submittedName>
</protein>
<dbReference type="InterPro" id="IPR016292">
    <property type="entry name" value="Epoxide_hydrolase"/>
</dbReference>
<dbReference type="InterPro" id="IPR000639">
    <property type="entry name" value="Epox_hydrolase-like"/>
</dbReference>
<evidence type="ECO:0000256" key="3">
    <source>
        <dbReference type="PIRSR" id="PIRSR001112-1"/>
    </source>
</evidence>
<feature type="compositionally biased region" description="Polar residues" evidence="4">
    <location>
        <begin position="44"/>
        <end position="56"/>
    </location>
</feature>
<feature type="region of interest" description="Disordered" evidence="4">
    <location>
        <begin position="44"/>
        <end position="65"/>
    </location>
</feature>
<feature type="active site" description="Proton acceptor" evidence="3">
    <location>
        <position position="377"/>
    </location>
</feature>
<feature type="active site" description="Nucleophile" evidence="3">
    <location>
        <position position="206"/>
    </location>
</feature>
<evidence type="ECO:0000256" key="4">
    <source>
        <dbReference type="SAM" id="MobiDB-lite"/>
    </source>
</evidence>
<dbReference type="PANTHER" id="PTHR21661">
    <property type="entry name" value="EPOXIDE HYDROLASE 1-RELATED"/>
    <property type="match status" value="1"/>
</dbReference>
<evidence type="ECO:0000313" key="7">
    <source>
        <dbReference type="Proteomes" id="UP000799436"/>
    </source>
</evidence>
<dbReference type="PRINTS" id="PR00412">
    <property type="entry name" value="EPOXHYDRLASE"/>
</dbReference>
<dbReference type="Pfam" id="PF06441">
    <property type="entry name" value="EHN"/>
    <property type="match status" value="1"/>
</dbReference>
<dbReference type="GO" id="GO:0004301">
    <property type="term" value="F:epoxide hydrolase activity"/>
    <property type="evidence" value="ECO:0007669"/>
    <property type="project" value="TreeGrafter"/>
</dbReference>
<evidence type="ECO:0000313" key="6">
    <source>
        <dbReference type="EMBL" id="KAF2773152.1"/>
    </source>
</evidence>
<evidence type="ECO:0000256" key="2">
    <source>
        <dbReference type="ARBA" id="ARBA00022801"/>
    </source>
</evidence>
<name>A0A6G1LKR0_9PEZI</name>
<sequence>MAGYDKIPNGATIQPKPFKVHIEDAKLQQMLDLIKISPIGPATYANTSNNQPSNGMSPPERSSGIPRDWLANAKDQWLNAFDWRKHEDRINSFPHFTALVKSDNGYEVTVHFMALFSEKPDAVPIAFYHGWPGSFLEFTKIFQLLKDRYTPQDLPYHVIAPSLPNYAFSSGPPLDTELETSDAAALLHQLMLGLGFSSGYLAQGGDVGSAVASSQGANYDECKSVHLNMCPVPSEIAEKYTERDAVEKKAEERGQAFRTTGMAYALEHGSRPATIGLVLATSPLALLAWIGEKFLEWSDEDPAVEEILESVSLYWLTDTFARCIYPYRGFFKGREWPKVEKPSGYSFFPKELVPTPRSQAAAMMNLVVFRQHTSGGHFAAMEKPKELLENVEEWVKVVWKESKV</sequence>
<dbReference type="InterPro" id="IPR029058">
    <property type="entry name" value="AB_hydrolase_fold"/>
</dbReference>
<reference evidence="6" key="1">
    <citation type="journal article" date="2020" name="Stud. Mycol.">
        <title>101 Dothideomycetes genomes: a test case for predicting lifestyles and emergence of pathogens.</title>
        <authorList>
            <person name="Haridas S."/>
            <person name="Albert R."/>
            <person name="Binder M."/>
            <person name="Bloem J."/>
            <person name="Labutti K."/>
            <person name="Salamov A."/>
            <person name="Andreopoulos B."/>
            <person name="Baker S."/>
            <person name="Barry K."/>
            <person name="Bills G."/>
            <person name="Bluhm B."/>
            <person name="Cannon C."/>
            <person name="Castanera R."/>
            <person name="Culley D."/>
            <person name="Daum C."/>
            <person name="Ezra D."/>
            <person name="Gonzalez J."/>
            <person name="Henrissat B."/>
            <person name="Kuo A."/>
            <person name="Liang C."/>
            <person name="Lipzen A."/>
            <person name="Lutzoni F."/>
            <person name="Magnuson J."/>
            <person name="Mondo S."/>
            <person name="Nolan M."/>
            <person name="Ohm R."/>
            <person name="Pangilinan J."/>
            <person name="Park H.-J."/>
            <person name="Ramirez L."/>
            <person name="Alfaro M."/>
            <person name="Sun H."/>
            <person name="Tritt A."/>
            <person name="Yoshinaga Y."/>
            <person name="Zwiers L.-H."/>
            <person name="Turgeon B."/>
            <person name="Goodwin S."/>
            <person name="Spatafora J."/>
            <person name="Crous P."/>
            <person name="Grigoriev I."/>
        </authorList>
    </citation>
    <scope>NUCLEOTIDE SEQUENCE</scope>
    <source>
        <strain evidence="6">CBS 116005</strain>
    </source>
</reference>
<organism evidence="6 7">
    <name type="scientific">Teratosphaeria nubilosa</name>
    <dbReference type="NCBI Taxonomy" id="161662"/>
    <lineage>
        <taxon>Eukaryota</taxon>
        <taxon>Fungi</taxon>
        <taxon>Dikarya</taxon>
        <taxon>Ascomycota</taxon>
        <taxon>Pezizomycotina</taxon>
        <taxon>Dothideomycetes</taxon>
        <taxon>Dothideomycetidae</taxon>
        <taxon>Mycosphaerellales</taxon>
        <taxon>Teratosphaeriaceae</taxon>
        <taxon>Teratosphaeria</taxon>
    </lineage>
</organism>
<dbReference type="InterPro" id="IPR010497">
    <property type="entry name" value="Epoxide_hydro_N"/>
</dbReference>
<feature type="domain" description="Epoxide hydrolase N-terminal" evidence="5">
    <location>
        <begin position="15"/>
        <end position="138"/>
    </location>
</feature>
<keyword evidence="2 6" id="KW-0378">Hydrolase</keyword>
<feature type="active site" description="Proton donor" evidence="3">
    <location>
        <position position="327"/>
    </location>
</feature>
<proteinExistence type="inferred from homology"/>
<dbReference type="PIRSF" id="PIRSF001112">
    <property type="entry name" value="Epoxide_hydrolase"/>
    <property type="match status" value="1"/>
</dbReference>